<dbReference type="EMBL" id="BK063093">
    <property type="protein sequence ID" value="DBA11766.1"/>
    <property type="molecule type" value="Genomic_DNA"/>
</dbReference>
<dbReference type="PROSITE" id="PS00518">
    <property type="entry name" value="ZF_RING_1"/>
    <property type="match status" value="1"/>
</dbReference>
<protein>
    <submittedName>
        <fullName evidence="7">ORF65</fullName>
    </submittedName>
</protein>
<dbReference type="Gene3D" id="3.30.40.10">
    <property type="entry name" value="Zinc/RING finger domain, C3HC4 (zinc finger)"/>
    <property type="match status" value="1"/>
</dbReference>
<proteinExistence type="predicted"/>
<dbReference type="InterPro" id="IPR017907">
    <property type="entry name" value="Znf_RING_CS"/>
</dbReference>
<dbReference type="InterPro" id="IPR001841">
    <property type="entry name" value="Znf_RING"/>
</dbReference>
<evidence type="ECO:0000313" key="7">
    <source>
        <dbReference type="EMBL" id="DBA11766.1"/>
    </source>
</evidence>
<feature type="coiled-coil region" evidence="5">
    <location>
        <begin position="183"/>
        <end position="210"/>
    </location>
</feature>
<evidence type="ECO:0000256" key="5">
    <source>
        <dbReference type="SAM" id="Coils"/>
    </source>
</evidence>
<feature type="domain" description="RING-type" evidence="6">
    <location>
        <begin position="10"/>
        <end position="55"/>
    </location>
</feature>
<evidence type="ECO:0000256" key="3">
    <source>
        <dbReference type="ARBA" id="ARBA00022833"/>
    </source>
</evidence>
<keyword evidence="5" id="KW-0175">Coiled coil</keyword>
<evidence type="ECO:0000256" key="4">
    <source>
        <dbReference type="PROSITE-ProRule" id="PRU00175"/>
    </source>
</evidence>
<dbReference type="SUPFAM" id="SSF57850">
    <property type="entry name" value="RING/U-box"/>
    <property type="match status" value="1"/>
</dbReference>
<name>A0AA48SFG7_9VIRU</name>
<evidence type="ECO:0000256" key="1">
    <source>
        <dbReference type="ARBA" id="ARBA00022723"/>
    </source>
</evidence>
<dbReference type="PROSITE" id="PS50089">
    <property type="entry name" value="ZF_RING_2"/>
    <property type="match status" value="1"/>
</dbReference>
<dbReference type="GO" id="GO:0008270">
    <property type="term" value="F:zinc ion binding"/>
    <property type="evidence" value="ECO:0007669"/>
    <property type="project" value="UniProtKB-KW"/>
</dbReference>
<evidence type="ECO:0000256" key="2">
    <source>
        <dbReference type="ARBA" id="ARBA00022771"/>
    </source>
</evidence>
<reference evidence="7" key="1">
    <citation type="journal article" date="2023" name="Front. Mar. Sci.">
        <title>Tracing the invertebrate herpesviruses in the global sequence datasets.</title>
        <authorList>
            <person name="Rosani U."/>
            <person name="Gaia M."/>
            <person name="Delmont T.O."/>
            <person name="Krupovic M."/>
        </authorList>
    </citation>
    <scope>NUCLEOTIDE SEQUENCE</scope>
    <source>
        <strain evidence="7">MalacoHV1/China/2018</strain>
    </source>
</reference>
<keyword evidence="2 4" id="KW-0863">Zinc-finger</keyword>
<organism evidence="7">
    <name type="scientific">Malaco herpesvirus 1</name>
    <dbReference type="NCBI Taxonomy" id="3031797"/>
    <lineage>
        <taxon>Viruses</taxon>
        <taxon>Duplodnaviria</taxon>
        <taxon>Heunggongvirae</taxon>
        <taxon>Peploviricota</taxon>
        <taxon>Herviviricetes</taxon>
        <taxon>Herpesvirales</taxon>
        <taxon>Malacoherpesviridae</taxon>
    </lineage>
</organism>
<sequence>MSASLGEFFCAVCLEDHPIVTEKYASEGTDYFPCSHFVCDRCYDALVTNTCPTCRQILPKKEVPEDQDELNEFELNELEEVQGFTIYREIVRDMYGGEMIIGLSFPEAGVTVRRAPVVSLDEFIPSSEDDDSNQGDQRVENYQETDIDTTMETNLRYGHGAWYGSNVRPPRRLREINLRELNLAQLDDIIDLYERELVRFNRRRNELRGTTIRSMSTDV</sequence>
<dbReference type="InterPro" id="IPR013083">
    <property type="entry name" value="Znf_RING/FYVE/PHD"/>
</dbReference>
<keyword evidence="1" id="KW-0479">Metal-binding</keyword>
<accession>A0AA48SFG7</accession>
<evidence type="ECO:0000259" key="6">
    <source>
        <dbReference type="PROSITE" id="PS50089"/>
    </source>
</evidence>
<dbReference type="SMART" id="SM00184">
    <property type="entry name" value="RING"/>
    <property type="match status" value="1"/>
</dbReference>
<keyword evidence="3" id="KW-0862">Zinc</keyword>
<reference evidence="7" key="2">
    <citation type="submission" date="2023-01" db="EMBL/GenBank/DDBJ databases">
        <authorList>
            <person name="Rosani U."/>
            <person name="Delmont T.O."/>
            <person name="Gaia M."/>
            <person name="Krupovic M."/>
        </authorList>
    </citation>
    <scope>NUCLEOTIDE SEQUENCE</scope>
    <source>
        <strain evidence="7">MalacoHV1/China/2018</strain>
    </source>
</reference>